<dbReference type="InterPro" id="IPR000064">
    <property type="entry name" value="NLP_P60_dom"/>
</dbReference>
<dbReference type="RefSeq" id="WP_006691784.1">
    <property type="nucleotide sequence ID" value="NZ_JH376797.1"/>
</dbReference>
<dbReference type="STRING" id="679201.HMPREF9334_00333"/>
<dbReference type="PROSITE" id="PS51935">
    <property type="entry name" value="NLPC_P60"/>
    <property type="match status" value="1"/>
</dbReference>
<evidence type="ECO:0000256" key="4">
    <source>
        <dbReference type="ARBA" id="ARBA00022807"/>
    </source>
</evidence>
<dbReference type="GO" id="GO:0006508">
    <property type="term" value="P:proteolysis"/>
    <property type="evidence" value="ECO:0007669"/>
    <property type="project" value="UniProtKB-KW"/>
</dbReference>
<organism evidence="6 7">
    <name type="scientific">Selenomonas infelix ATCC 43532</name>
    <dbReference type="NCBI Taxonomy" id="679201"/>
    <lineage>
        <taxon>Bacteria</taxon>
        <taxon>Bacillati</taxon>
        <taxon>Bacillota</taxon>
        <taxon>Negativicutes</taxon>
        <taxon>Selenomonadales</taxon>
        <taxon>Selenomonadaceae</taxon>
        <taxon>Selenomonas</taxon>
    </lineage>
</organism>
<dbReference type="Proteomes" id="UP000004129">
    <property type="component" value="Unassembled WGS sequence"/>
</dbReference>
<evidence type="ECO:0000313" key="7">
    <source>
        <dbReference type="Proteomes" id="UP000004129"/>
    </source>
</evidence>
<dbReference type="HOGENOM" id="CLU_153713_1_0_9"/>
<keyword evidence="4" id="KW-0788">Thiol protease</keyword>
<protein>
    <recommendedName>
        <fullName evidence="5">NlpC/P60 domain-containing protein</fullName>
    </recommendedName>
</protein>
<feature type="domain" description="NlpC/P60" evidence="5">
    <location>
        <begin position="1"/>
        <end position="129"/>
    </location>
</feature>
<evidence type="ECO:0000256" key="3">
    <source>
        <dbReference type="ARBA" id="ARBA00022801"/>
    </source>
</evidence>
<sequence length="129" mass="14792">MKYDDLIGTPFIDGGRDKETGLDCWGLAREMFRRQGIDVPDYHISAMRTAEIAQEMNAEEMDWLRLDEPEEGCLVLLRLDAGVWANHVGICLGDGRFIHAYSSAGTCIDRLARWRSRIVGFYRPKEARR</sequence>
<dbReference type="AlphaFoldDB" id="G5GM52"/>
<evidence type="ECO:0000313" key="6">
    <source>
        <dbReference type="EMBL" id="EHG22297.1"/>
    </source>
</evidence>
<keyword evidence="3" id="KW-0378">Hydrolase</keyword>
<keyword evidence="7" id="KW-1185">Reference proteome</keyword>
<evidence type="ECO:0000259" key="5">
    <source>
        <dbReference type="PROSITE" id="PS51935"/>
    </source>
</evidence>
<name>G5GM52_9FIRM</name>
<comment type="similarity">
    <text evidence="1">Belongs to the peptidase C40 family.</text>
</comment>
<dbReference type="InterPro" id="IPR038765">
    <property type="entry name" value="Papain-like_cys_pep_sf"/>
</dbReference>
<dbReference type="EMBL" id="ACZM01000003">
    <property type="protein sequence ID" value="EHG22297.1"/>
    <property type="molecule type" value="Genomic_DNA"/>
</dbReference>
<evidence type="ECO:0000256" key="1">
    <source>
        <dbReference type="ARBA" id="ARBA00007074"/>
    </source>
</evidence>
<dbReference type="Gene3D" id="3.90.1720.10">
    <property type="entry name" value="endopeptidase domain like (from Nostoc punctiforme)"/>
    <property type="match status" value="1"/>
</dbReference>
<dbReference type="GO" id="GO:0008234">
    <property type="term" value="F:cysteine-type peptidase activity"/>
    <property type="evidence" value="ECO:0007669"/>
    <property type="project" value="UniProtKB-KW"/>
</dbReference>
<dbReference type="PATRIC" id="fig|679201.3.peg.339"/>
<dbReference type="OrthoDB" id="9808890at2"/>
<dbReference type="eggNOG" id="COG0791">
    <property type="taxonomic scope" value="Bacteria"/>
</dbReference>
<dbReference type="SUPFAM" id="SSF54001">
    <property type="entry name" value="Cysteine proteinases"/>
    <property type="match status" value="1"/>
</dbReference>
<dbReference type="PANTHER" id="PTHR47053">
    <property type="entry name" value="MUREIN DD-ENDOPEPTIDASE MEPH-RELATED"/>
    <property type="match status" value="1"/>
</dbReference>
<dbReference type="InterPro" id="IPR051202">
    <property type="entry name" value="Peptidase_C40"/>
</dbReference>
<accession>G5GM52</accession>
<proteinExistence type="inferred from homology"/>
<keyword evidence="2" id="KW-0645">Protease</keyword>
<dbReference type="PANTHER" id="PTHR47053:SF1">
    <property type="entry name" value="MUREIN DD-ENDOPEPTIDASE MEPH-RELATED"/>
    <property type="match status" value="1"/>
</dbReference>
<reference evidence="6 7" key="1">
    <citation type="submission" date="2011-08" db="EMBL/GenBank/DDBJ databases">
        <title>The Genome Sequence of Selenomonas infelix ATCC 43532.</title>
        <authorList>
            <consortium name="The Broad Institute Genome Sequencing Platform"/>
            <person name="Earl A."/>
            <person name="Ward D."/>
            <person name="Feldgarden M."/>
            <person name="Gevers D."/>
            <person name="Izard J."/>
            <person name="Blanton J.M."/>
            <person name="Baranova O.V."/>
            <person name="Dewhirst F.E."/>
            <person name="Young S.K."/>
            <person name="Zeng Q."/>
            <person name="Gargeya S."/>
            <person name="Fitzgerald M."/>
            <person name="Haas B."/>
            <person name="Abouelleil A."/>
            <person name="Alvarado L."/>
            <person name="Arachchi H.M."/>
            <person name="Berlin A."/>
            <person name="Brown A."/>
            <person name="Chapman S.B."/>
            <person name="Chen Z."/>
            <person name="Dunbar C."/>
            <person name="Freedman E."/>
            <person name="Gearin G."/>
            <person name="Gellesch M."/>
            <person name="Goldberg J."/>
            <person name="Griggs A."/>
            <person name="Gujja S."/>
            <person name="Heiman D."/>
            <person name="Howarth C."/>
            <person name="Larson L."/>
            <person name="Lui A."/>
            <person name="MacDonald P.J.P."/>
            <person name="Montmayeur A."/>
            <person name="Murphy C."/>
            <person name="Neiman D."/>
            <person name="Pearson M."/>
            <person name="Priest M."/>
            <person name="Roberts A."/>
            <person name="Saif S."/>
            <person name="Shea T."/>
            <person name="Shenoy N."/>
            <person name="Sisk P."/>
            <person name="Stolte C."/>
            <person name="Sykes S."/>
            <person name="Wortman J."/>
            <person name="Nusbaum C."/>
            <person name="Birren B."/>
        </authorList>
    </citation>
    <scope>NUCLEOTIDE SEQUENCE [LARGE SCALE GENOMIC DNA]</scope>
    <source>
        <strain evidence="6 7">ATCC 43532</strain>
    </source>
</reference>
<gene>
    <name evidence="6" type="ORF">HMPREF9334_00333</name>
</gene>
<comment type="caution">
    <text evidence="6">The sequence shown here is derived from an EMBL/GenBank/DDBJ whole genome shotgun (WGS) entry which is preliminary data.</text>
</comment>
<dbReference type="Pfam" id="PF00877">
    <property type="entry name" value="NLPC_P60"/>
    <property type="match status" value="1"/>
</dbReference>
<evidence type="ECO:0000256" key="2">
    <source>
        <dbReference type="ARBA" id="ARBA00022670"/>
    </source>
</evidence>